<dbReference type="GO" id="GO:0016491">
    <property type="term" value="F:oxidoreductase activity"/>
    <property type="evidence" value="ECO:0007669"/>
    <property type="project" value="InterPro"/>
</dbReference>
<dbReference type="GO" id="GO:0046872">
    <property type="term" value="F:metal ion binding"/>
    <property type="evidence" value="ECO:0007669"/>
    <property type="project" value="UniProtKB-KW"/>
</dbReference>
<keyword evidence="7" id="KW-1185">Reference proteome</keyword>
<evidence type="ECO:0000259" key="5">
    <source>
        <dbReference type="PROSITE" id="PS51085"/>
    </source>
</evidence>
<dbReference type="SUPFAM" id="SSF47741">
    <property type="entry name" value="CO dehydrogenase ISP C-domain like"/>
    <property type="match status" value="1"/>
</dbReference>
<gene>
    <name evidence="6" type="ORF">IRI77_34280</name>
</gene>
<evidence type="ECO:0000256" key="4">
    <source>
        <dbReference type="ARBA" id="ARBA00023014"/>
    </source>
</evidence>
<dbReference type="PANTHER" id="PTHR44379">
    <property type="entry name" value="OXIDOREDUCTASE WITH IRON-SULFUR SUBUNIT"/>
    <property type="match status" value="1"/>
</dbReference>
<dbReference type="Gene3D" id="3.10.20.30">
    <property type="match status" value="1"/>
</dbReference>
<evidence type="ECO:0000256" key="2">
    <source>
        <dbReference type="ARBA" id="ARBA00022723"/>
    </source>
</evidence>
<dbReference type="Pfam" id="PF01799">
    <property type="entry name" value="Fer2_2"/>
    <property type="match status" value="1"/>
</dbReference>
<dbReference type="InterPro" id="IPR051452">
    <property type="entry name" value="Diverse_Oxidoreductases"/>
</dbReference>
<evidence type="ECO:0000256" key="1">
    <source>
        <dbReference type="ARBA" id="ARBA00022714"/>
    </source>
</evidence>
<dbReference type="Proteomes" id="UP000593892">
    <property type="component" value="Chromosome"/>
</dbReference>
<keyword evidence="2" id="KW-0479">Metal-binding</keyword>
<reference evidence="6 7" key="1">
    <citation type="submission" date="2020-10" db="EMBL/GenBank/DDBJ databases">
        <title>Complete genome sequence of Paludibaculum fermentans P105T, a facultatively anaerobic acidobacterium capable of dissimilatory Fe(III) reduction.</title>
        <authorList>
            <person name="Dedysh S.N."/>
            <person name="Beletsky A.V."/>
            <person name="Kulichevskaya I.S."/>
            <person name="Mardanov A.V."/>
            <person name="Ravin N.V."/>
        </authorList>
    </citation>
    <scope>NUCLEOTIDE SEQUENCE [LARGE SCALE GENOMIC DNA]</scope>
    <source>
        <strain evidence="6 7">P105</strain>
    </source>
</reference>
<dbReference type="Pfam" id="PF00111">
    <property type="entry name" value="Fer2"/>
    <property type="match status" value="1"/>
</dbReference>
<dbReference type="InterPro" id="IPR002888">
    <property type="entry name" value="2Fe-2S-bd"/>
</dbReference>
<dbReference type="EMBL" id="CP063849">
    <property type="protein sequence ID" value="QOY87757.1"/>
    <property type="molecule type" value="Genomic_DNA"/>
</dbReference>
<dbReference type="PROSITE" id="PS51085">
    <property type="entry name" value="2FE2S_FER_2"/>
    <property type="match status" value="1"/>
</dbReference>
<dbReference type="InterPro" id="IPR036884">
    <property type="entry name" value="2Fe-2S-bd_dom_sf"/>
</dbReference>
<accession>A0A7S7SJ66</accession>
<feature type="domain" description="2Fe-2S ferredoxin-type" evidence="5">
    <location>
        <begin position="2"/>
        <end position="78"/>
    </location>
</feature>
<protein>
    <submittedName>
        <fullName evidence="6">(2Fe-2S)-binding protein</fullName>
    </submittedName>
</protein>
<dbReference type="RefSeq" id="WP_194449424.1">
    <property type="nucleotide sequence ID" value="NZ_CP063849.1"/>
</dbReference>
<evidence type="ECO:0000313" key="6">
    <source>
        <dbReference type="EMBL" id="QOY87757.1"/>
    </source>
</evidence>
<evidence type="ECO:0000313" key="7">
    <source>
        <dbReference type="Proteomes" id="UP000593892"/>
    </source>
</evidence>
<dbReference type="KEGG" id="pfer:IRI77_34280"/>
<keyword evidence="1" id="KW-0001">2Fe-2S</keyword>
<dbReference type="AlphaFoldDB" id="A0A7S7SJ66"/>
<organism evidence="6 7">
    <name type="scientific">Paludibaculum fermentans</name>
    <dbReference type="NCBI Taxonomy" id="1473598"/>
    <lineage>
        <taxon>Bacteria</taxon>
        <taxon>Pseudomonadati</taxon>
        <taxon>Acidobacteriota</taxon>
        <taxon>Terriglobia</taxon>
        <taxon>Bryobacterales</taxon>
        <taxon>Bryobacteraceae</taxon>
        <taxon>Paludibaculum</taxon>
    </lineage>
</organism>
<name>A0A7S7SJ66_PALFE</name>
<evidence type="ECO:0000256" key="3">
    <source>
        <dbReference type="ARBA" id="ARBA00023004"/>
    </source>
</evidence>
<dbReference type="GO" id="GO:0051537">
    <property type="term" value="F:2 iron, 2 sulfur cluster binding"/>
    <property type="evidence" value="ECO:0007669"/>
    <property type="project" value="UniProtKB-KW"/>
</dbReference>
<dbReference type="InterPro" id="IPR012675">
    <property type="entry name" value="Beta-grasp_dom_sf"/>
</dbReference>
<sequence length="164" mass="17343">MPAFKFTLNGKAQRIETEADRPLLEVLREDLGLIGVRYGCGEGQCRACTVLLDGKPVPSCVTPVRLAEGKSVLTVEGLAVNGKLHPVQQAFLEEGALQCGYCTSGMMLTAVALLKTTPHPTEQQVAEGMNNNLCRCCCYPSIVTAVRLAAKLSALNTQGAGHAG</sequence>
<keyword evidence="4" id="KW-0411">Iron-sulfur</keyword>
<dbReference type="CDD" id="cd00207">
    <property type="entry name" value="fer2"/>
    <property type="match status" value="1"/>
</dbReference>
<dbReference type="InterPro" id="IPR036010">
    <property type="entry name" value="2Fe-2S_ferredoxin-like_sf"/>
</dbReference>
<dbReference type="InterPro" id="IPR001041">
    <property type="entry name" value="2Fe-2S_ferredoxin-type"/>
</dbReference>
<dbReference type="Gene3D" id="1.10.150.120">
    <property type="entry name" value="[2Fe-2S]-binding domain"/>
    <property type="match status" value="1"/>
</dbReference>
<dbReference type="PANTHER" id="PTHR44379:SF2">
    <property type="entry name" value="BLR6218 PROTEIN"/>
    <property type="match status" value="1"/>
</dbReference>
<keyword evidence="3" id="KW-0408">Iron</keyword>
<dbReference type="SUPFAM" id="SSF54292">
    <property type="entry name" value="2Fe-2S ferredoxin-like"/>
    <property type="match status" value="1"/>
</dbReference>
<proteinExistence type="predicted"/>